<accession>A0A9E6PVH0</accession>
<dbReference type="Pfam" id="PF20178">
    <property type="entry name" value="ToxA_N"/>
    <property type="match status" value="1"/>
</dbReference>
<dbReference type="EMBL" id="CP077095">
    <property type="protein sequence ID" value="QXI38149.1"/>
    <property type="molecule type" value="Genomic_DNA"/>
</dbReference>
<proteinExistence type="predicted"/>
<dbReference type="AlphaFoldDB" id="A0A9E6PVH0"/>
<dbReference type="RefSeq" id="WP_186656481.1">
    <property type="nucleotide sequence ID" value="NZ_CP077095.1"/>
</dbReference>
<evidence type="ECO:0000259" key="2">
    <source>
        <dbReference type="Pfam" id="PF20178"/>
    </source>
</evidence>
<reference evidence="3 4" key="2">
    <citation type="journal article" date="2021" name="Microorganisms">
        <title>The Ever-Expanding Pseudomonas Genus: Description of 43 New Species and Partition of the Pseudomonas putida Group.</title>
        <authorList>
            <person name="Girard L."/>
            <person name="Lood C."/>
            <person name="Hofte M."/>
            <person name="Vandamme P."/>
            <person name="Rokni-Zadeh H."/>
            <person name="van Noort V."/>
            <person name="Lavigne R."/>
            <person name="De Mot R."/>
        </authorList>
    </citation>
    <scope>NUCLEOTIDE SEQUENCE [LARGE SCALE GENOMIC DNA]</scope>
    <source>
        <strain evidence="3 4">RW9S1A</strain>
    </source>
</reference>
<gene>
    <name evidence="3" type="ORF">HU772_022945</name>
</gene>
<reference evidence="3 4" key="1">
    <citation type="journal article" date="2020" name="Microorganisms">
        <title>Reliable Identification of Environmental Pseudomonas Isolates Using the rpoD Gene.</title>
        <authorList>
            <consortium name="The Broad Institute Genome Sequencing Platform"/>
            <person name="Girard L."/>
            <person name="Lood C."/>
            <person name="Rokni-Zadeh H."/>
            <person name="van Noort V."/>
            <person name="Lavigne R."/>
            <person name="De Mot R."/>
        </authorList>
    </citation>
    <scope>NUCLEOTIDE SEQUENCE [LARGE SCALE GENOMIC DNA]</scope>
    <source>
        <strain evidence="3 4">RW9S1A</strain>
    </source>
</reference>
<keyword evidence="4" id="KW-1185">Reference proteome</keyword>
<feature type="compositionally biased region" description="Acidic residues" evidence="1">
    <location>
        <begin position="930"/>
        <end position="947"/>
    </location>
</feature>
<dbReference type="Proteomes" id="UP000633418">
    <property type="component" value="Chromosome"/>
</dbReference>
<organism evidence="3 4">
    <name type="scientific">Pseudomonas xantholysinigenes</name>
    <dbReference type="NCBI Taxonomy" id="2745490"/>
    <lineage>
        <taxon>Bacteria</taxon>
        <taxon>Pseudomonadati</taxon>
        <taxon>Pseudomonadota</taxon>
        <taxon>Gammaproteobacteria</taxon>
        <taxon>Pseudomonadales</taxon>
        <taxon>Pseudomonadaceae</taxon>
        <taxon>Pseudomonas</taxon>
    </lineage>
</organism>
<evidence type="ECO:0000313" key="3">
    <source>
        <dbReference type="EMBL" id="QXI38149.1"/>
    </source>
</evidence>
<dbReference type="KEGG" id="pxn:HU772_022945"/>
<feature type="domain" description="Dermonecrotic toxin N-terminal" evidence="2">
    <location>
        <begin position="364"/>
        <end position="602"/>
    </location>
</feature>
<evidence type="ECO:0000256" key="1">
    <source>
        <dbReference type="SAM" id="MobiDB-lite"/>
    </source>
</evidence>
<evidence type="ECO:0000313" key="4">
    <source>
        <dbReference type="Proteomes" id="UP000633418"/>
    </source>
</evidence>
<sequence>MSLLQSPTSTFQDLVARQFLVRPTLSQVLDKETSKALIEHCSQLKAINPALESLKNVYLILAGAPAAPLSDKLLESLVVGSPLTLVEGDCFLTTQAAGKVDTLSLSATEAAVMGRAFSAITERLLSTFQRAQVSFWLAKANGLEVSRLQWVAQMLKVITLNHIGHYFLEDHERESLYQLLDGTTTEVCAQGIQVSLSHEARRTDLMLPYLLLSVKSEASESLICCKPSGEIRRFENTKALGDELQNELLKFHEYSQFSWSPYTLAGDPFEFQALQLLNGILNSIEQLDVSTVETPQRLVAYLQALSNPSRHFSSELCPSLAQNADTSLSWLTQAPDQTLFEYCKLLLPLTAAQRRANDSGEVPDIESLEQYTLRRLREQMSADHLVIPPCNPDLVTITLDHLPSKAVSENYALGGPDTRHQTTLTSLAISRSSERNSEYIVGAHNKDQPLPVKVTTSDWTTLVTTVDIGGTYPVYVNERLTRSEGRAERISAFARTWRSSLLGCALRAFADKVLSEPVFKEITSFCSTDSAQGNTIEIAPLVIPRSLRDTAGDDVANMFILRLAQSGVYLLYRPWYASLLEFPSLPAMAKHFLEDKSLQESFIAWMDNDAALAYGGGAFPPYDYYLFLNQVVPFPRSADFARQWAVKLAFTPYPQAYEESLYESWGATLIRIAAKRAPSSDTLRHEWYVKAAWGAFDLLSAFSLFLGGPVATTLLAINLARVFYNDVPHLFDGSAEDKTVSAIDLLVNFGVILISAGLAGSVDSPAEPIIEQPDVSLELSARGVPGRSGELPEQKPWIPPERGQQVKPLYVAQWGNSQRLGNLSSEALQQLSRLRATVSVSELSEIPEGILKGLYTANDRTYVDLQGVMFEVDAQWGSQQIIGPNAEPGPWLERADGQWKLTIVARGGGGHLGRTVARPNIADEVSTVPIEEEGIEVESGNEVESEASSDRDSGTELDFVSSDDADAAPALPHVPEGLSNRQIKEINKRLASNERFAARLKEEKLHPSDLRDQFEARIRELESFSDLVKKHNHTTGNYIERLQKATALLRSEMISQLSDAYLNLKTPALAALKFLKECYGLRSRRFITRKATRRTNDYWDGYAFYLNPNGRRTHFEIHIHYKSADSASRNFEAIHLKLSNNANDRAVLRLADALEFIRLD</sequence>
<protein>
    <recommendedName>
        <fullName evidence="2">Dermonecrotic toxin N-terminal domain-containing protein</fullName>
    </recommendedName>
</protein>
<dbReference type="InterPro" id="IPR046673">
    <property type="entry name" value="ToxA_N"/>
</dbReference>
<feature type="region of interest" description="Disordered" evidence="1">
    <location>
        <begin position="928"/>
        <end position="960"/>
    </location>
</feature>
<name>A0A9E6PVH0_9PSED</name>